<feature type="transmembrane region" description="Helical" evidence="2">
    <location>
        <begin position="52"/>
        <end position="72"/>
    </location>
</feature>
<proteinExistence type="predicted"/>
<evidence type="ECO:0000256" key="2">
    <source>
        <dbReference type="SAM" id="Phobius"/>
    </source>
</evidence>
<evidence type="ECO:0000256" key="1">
    <source>
        <dbReference type="SAM" id="MobiDB-lite"/>
    </source>
</evidence>
<dbReference type="EMBL" id="HBEC01025709">
    <property type="protein sequence ID" value="CAD8293045.1"/>
    <property type="molecule type" value="Transcribed_RNA"/>
</dbReference>
<reference evidence="3" key="1">
    <citation type="submission" date="2021-01" db="EMBL/GenBank/DDBJ databases">
        <authorList>
            <person name="Corre E."/>
            <person name="Pelletier E."/>
            <person name="Niang G."/>
            <person name="Scheremetjew M."/>
            <person name="Finn R."/>
            <person name="Kale V."/>
            <person name="Holt S."/>
            <person name="Cochrane G."/>
            <person name="Meng A."/>
            <person name="Brown T."/>
            <person name="Cohen L."/>
        </authorList>
    </citation>
    <scope>NUCLEOTIDE SEQUENCE</scope>
    <source>
        <strain evidence="3">CCMP219</strain>
    </source>
</reference>
<protein>
    <submittedName>
        <fullName evidence="3">Uncharacterized protein</fullName>
    </submittedName>
</protein>
<evidence type="ECO:0000313" key="3">
    <source>
        <dbReference type="EMBL" id="CAD8293045.1"/>
    </source>
</evidence>
<name>A0A7R9YWX6_9CHLO</name>
<gene>
    <name evidence="3" type="ORF">CEUR00632_LOCUS11793</name>
</gene>
<keyword evidence="2" id="KW-0812">Transmembrane</keyword>
<accession>A0A7R9YWX6</accession>
<organism evidence="3">
    <name type="scientific">Chlamydomonas euryale</name>
    <dbReference type="NCBI Taxonomy" id="1486919"/>
    <lineage>
        <taxon>Eukaryota</taxon>
        <taxon>Viridiplantae</taxon>
        <taxon>Chlorophyta</taxon>
        <taxon>core chlorophytes</taxon>
        <taxon>Chlorophyceae</taxon>
        <taxon>CS clade</taxon>
        <taxon>Chlamydomonadales</taxon>
        <taxon>Chlamydomonadaceae</taxon>
        <taxon>Chlamydomonas</taxon>
    </lineage>
</organism>
<keyword evidence="2" id="KW-1133">Transmembrane helix</keyword>
<dbReference type="AlphaFoldDB" id="A0A7R9YWX6"/>
<sequence>MLPRTTMCPTHGGAEQSQHGRLRAGHGTYSSMETVRGCTCTMHRTRFLGLNSLQLLWLIMLLPLFLLLLPLLCSEVASTNLQAATKKQQPCPATRVHDRLSLSLNTNRGTA</sequence>
<feature type="region of interest" description="Disordered" evidence="1">
    <location>
        <begin position="1"/>
        <end position="22"/>
    </location>
</feature>
<keyword evidence="2" id="KW-0472">Membrane</keyword>